<reference evidence="1 2" key="1">
    <citation type="submission" date="2019-06" db="EMBL/GenBank/DDBJ databases">
        <authorList>
            <person name="Li J."/>
        </authorList>
    </citation>
    <scope>NUCLEOTIDE SEQUENCE [LARGE SCALE GENOMIC DNA]</scope>
    <source>
        <strain evidence="1 2">CGMCC 1.8012</strain>
    </source>
</reference>
<evidence type="ECO:0000313" key="1">
    <source>
        <dbReference type="EMBL" id="TNH38077.1"/>
    </source>
</evidence>
<organism evidence="1 2">
    <name type="scientific">Paracoccus haeundaensis</name>
    <dbReference type="NCBI Taxonomy" id="225362"/>
    <lineage>
        <taxon>Bacteria</taxon>
        <taxon>Pseudomonadati</taxon>
        <taxon>Pseudomonadota</taxon>
        <taxon>Alphaproteobacteria</taxon>
        <taxon>Rhodobacterales</taxon>
        <taxon>Paracoccaceae</taxon>
        <taxon>Paracoccus</taxon>
    </lineage>
</organism>
<dbReference type="RefSeq" id="WP_176695165.1">
    <property type="nucleotide sequence ID" value="NZ_VDDC01000038.1"/>
</dbReference>
<dbReference type="AlphaFoldDB" id="A0A5C4R315"/>
<proteinExistence type="predicted"/>
<gene>
    <name evidence="1" type="ORF">FHD67_16675</name>
</gene>
<name>A0A5C4R315_9RHOB</name>
<dbReference type="EMBL" id="VDDC01000038">
    <property type="protein sequence ID" value="TNH38077.1"/>
    <property type="molecule type" value="Genomic_DNA"/>
</dbReference>
<keyword evidence="2" id="KW-1185">Reference proteome</keyword>
<accession>A0A5C4R315</accession>
<protein>
    <submittedName>
        <fullName evidence="1">Uncharacterized protein</fullName>
    </submittedName>
</protein>
<dbReference type="Proteomes" id="UP000304880">
    <property type="component" value="Unassembled WGS sequence"/>
</dbReference>
<evidence type="ECO:0000313" key="2">
    <source>
        <dbReference type="Proteomes" id="UP000304880"/>
    </source>
</evidence>
<sequence>MCDDSSRPDLIEQHFKDGSASVRACQMLAAPSLNAPDVCLEKRRTGEVGQMLDPLSGGAQCTFGKVALALRGAVHAVIIRPVAPEIGSLLGRVLADNKHTTCQW</sequence>
<comment type="caution">
    <text evidence="1">The sequence shown here is derived from an EMBL/GenBank/DDBJ whole genome shotgun (WGS) entry which is preliminary data.</text>
</comment>